<dbReference type="Pfam" id="PF25583">
    <property type="entry name" value="WCX"/>
    <property type="match status" value="1"/>
</dbReference>
<dbReference type="InterPro" id="IPR001034">
    <property type="entry name" value="DeoR_HTH"/>
</dbReference>
<dbReference type="EMBL" id="JAHLFT010000027">
    <property type="protein sequence ID" value="MBU3827955.1"/>
    <property type="molecule type" value="Genomic_DNA"/>
</dbReference>
<dbReference type="InterPro" id="IPR051534">
    <property type="entry name" value="CBASS_pafABC_assoc_protein"/>
</dbReference>
<keyword evidence="2" id="KW-0804">Transcription</keyword>
<evidence type="ECO:0000313" key="5">
    <source>
        <dbReference type="Proteomes" id="UP000823844"/>
    </source>
</evidence>
<proteinExistence type="predicted"/>
<dbReference type="PANTHER" id="PTHR34580:SF9">
    <property type="entry name" value="SLL5097 PROTEIN"/>
    <property type="match status" value="1"/>
</dbReference>
<accession>A0A9E2KQZ9</accession>
<dbReference type="InterPro" id="IPR013196">
    <property type="entry name" value="HTH_11"/>
</dbReference>
<dbReference type="Proteomes" id="UP000823844">
    <property type="component" value="Unassembled WGS sequence"/>
</dbReference>
<feature type="domain" description="HTH deoR-type" evidence="3">
    <location>
        <begin position="3"/>
        <end position="58"/>
    </location>
</feature>
<evidence type="ECO:0000256" key="2">
    <source>
        <dbReference type="ARBA" id="ARBA00023163"/>
    </source>
</evidence>
<dbReference type="PROSITE" id="PS51000">
    <property type="entry name" value="HTH_DEOR_2"/>
    <property type="match status" value="1"/>
</dbReference>
<evidence type="ECO:0000256" key="1">
    <source>
        <dbReference type="ARBA" id="ARBA00023015"/>
    </source>
</evidence>
<dbReference type="InterPro" id="IPR036388">
    <property type="entry name" value="WH-like_DNA-bd_sf"/>
</dbReference>
<keyword evidence="1" id="KW-0805">Transcription regulation</keyword>
<reference evidence="4" key="1">
    <citation type="journal article" date="2021" name="PeerJ">
        <title>Extensive microbial diversity within the chicken gut microbiome revealed by metagenomics and culture.</title>
        <authorList>
            <person name="Gilroy R."/>
            <person name="Ravi A."/>
            <person name="Getino M."/>
            <person name="Pursley I."/>
            <person name="Horton D.L."/>
            <person name="Alikhan N.F."/>
            <person name="Baker D."/>
            <person name="Gharbi K."/>
            <person name="Hall N."/>
            <person name="Watson M."/>
            <person name="Adriaenssens E.M."/>
            <person name="Foster-Nyarko E."/>
            <person name="Jarju S."/>
            <person name="Secka A."/>
            <person name="Antonio M."/>
            <person name="Oren A."/>
            <person name="Chaudhuri R.R."/>
            <person name="La Ragione R."/>
            <person name="Hildebrand F."/>
            <person name="Pallen M.J."/>
        </authorList>
    </citation>
    <scope>NUCLEOTIDE SEQUENCE</scope>
    <source>
        <strain evidence="4">F6-686</strain>
    </source>
</reference>
<dbReference type="AlphaFoldDB" id="A0A9E2KQZ9"/>
<organism evidence="4 5">
    <name type="scientific">Candidatus Lactobacillus pullistercoris</name>
    <dbReference type="NCBI Taxonomy" id="2838636"/>
    <lineage>
        <taxon>Bacteria</taxon>
        <taxon>Bacillati</taxon>
        <taxon>Bacillota</taxon>
        <taxon>Bacilli</taxon>
        <taxon>Lactobacillales</taxon>
        <taxon>Lactobacillaceae</taxon>
        <taxon>Lactobacillus</taxon>
    </lineage>
</organism>
<dbReference type="PANTHER" id="PTHR34580">
    <property type="match status" value="1"/>
</dbReference>
<gene>
    <name evidence="4" type="ORF">H9806_02190</name>
</gene>
<dbReference type="Pfam" id="PF13280">
    <property type="entry name" value="WYL"/>
    <property type="match status" value="1"/>
</dbReference>
<evidence type="ECO:0000313" key="4">
    <source>
        <dbReference type="EMBL" id="MBU3827955.1"/>
    </source>
</evidence>
<dbReference type="GO" id="GO:0003700">
    <property type="term" value="F:DNA-binding transcription factor activity"/>
    <property type="evidence" value="ECO:0007669"/>
    <property type="project" value="InterPro"/>
</dbReference>
<dbReference type="Gene3D" id="1.10.10.10">
    <property type="entry name" value="Winged helix-like DNA-binding domain superfamily/Winged helix DNA-binding domain"/>
    <property type="match status" value="1"/>
</dbReference>
<name>A0A9E2KQZ9_9LACO</name>
<comment type="caution">
    <text evidence="4">The sequence shown here is derived from an EMBL/GenBank/DDBJ whole genome shotgun (WGS) entry which is preliminary data.</text>
</comment>
<dbReference type="InterPro" id="IPR036390">
    <property type="entry name" value="WH_DNA-bd_sf"/>
</dbReference>
<protein>
    <submittedName>
        <fullName evidence="4">WYL domain-containing protein</fullName>
    </submittedName>
</protein>
<evidence type="ECO:0000259" key="3">
    <source>
        <dbReference type="PROSITE" id="PS51000"/>
    </source>
</evidence>
<sequence>MKKADRLNQELIYLSYRNSFNLNELTTKFQISERTALRDIAELEEMGLPLYSEVGRNGGYKISQEKLWVPIKFNLEEINAIFFALKSMDLVSTTPFKKSFSSIYQKLLKSLPVNYQKQIKQMQNIVKYRREPSVDDAQNLTLLLQAATQNFAVTCQNTQAKQKQTLQIANIFYQNGLWYTEAFDLKRKTYRIYKCNKLKQLKLASDKQTKKIAELNQIRTAYFNNFRTIEFRCLLSEHGKNAALRDLYPSMKVETHHNIHYLIGHYNPQELDYMIQYLIKLGSDVQIIEPESLKKAYLKELKKIITTY</sequence>
<dbReference type="SUPFAM" id="SSF46785">
    <property type="entry name" value="Winged helix' DNA-binding domain"/>
    <property type="match status" value="1"/>
</dbReference>
<dbReference type="InterPro" id="IPR026881">
    <property type="entry name" value="WYL_dom"/>
</dbReference>
<reference evidence="4" key="2">
    <citation type="submission" date="2021-04" db="EMBL/GenBank/DDBJ databases">
        <authorList>
            <person name="Gilroy R."/>
        </authorList>
    </citation>
    <scope>NUCLEOTIDE SEQUENCE</scope>
    <source>
        <strain evidence="4">F6-686</strain>
    </source>
</reference>
<dbReference type="InterPro" id="IPR057727">
    <property type="entry name" value="WCX_dom"/>
</dbReference>
<dbReference type="Pfam" id="PF08279">
    <property type="entry name" value="HTH_11"/>
    <property type="match status" value="1"/>
</dbReference>